<feature type="compositionally biased region" description="Basic and acidic residues" evidence="1">
    <location>
        <begin position="74"/>
        <end position="89"/>
    </location>
</feature>
<accession>A0AAV0X400</accession>
<comment type="caution">
    <text evidence="2">The sequence shown here is derived from an EMBL/GenBank/DDBJ whole genome shotgun (WGS) entry which is preliminary data.</text>
</comment>
<sequence>MFNTNSTLSSQVQNPTSIANGSTAHYQASTTEQSDRSRRYTQYGSLALFGQDLSGFDKSFEHLIQISTLFRPLENGHGHNDSQTREGPKNHKNHRPISLIKSMGKVLKIQVLINHKKTLSPFIRPEQLDFCPQHSATNQLTQVVDHLTNATY</sequence>
<organism evidence="2 3">
    <name type="scientific">Macrosiphum euphorbiae</name>
    <name type="common">potato aphid</name>
    <dbReference type="NCBI Taxonomy" id="13131"/>
    <lineage>
        <taxon>Eukaryota</taxon>
        <taxon>Metazoa</taxon>
        <taxon>Ecdysozoa</taxon>
        <taxon>Arthropoda</taxon>
        <taxon>Hexapoda</taxon>
        <taxon>Insecta</taxon>
        <taxon>Pterygota</taxon>
        <taxon>Neoptera</taxon>
        <taxon>Paraneoptera</taxon>
        <taxon>Hemiptera</taxon>
        <taxon>Sternorrhyncha</taxon>
        <taxon>Aphidomorpha</taxon>
        <taxon>Aphidoidea</taxon>
        <taxon>Aphididae</taxon>
        <taxon>Macrosiphini</taxon>
        <taxon>Macrosiphum</taxon>
    </lineage>
</organism>
<proteinExistence type="predicted"/>
<protein>
    <submittedName>
        <fullName evidence="2">Uncharacterized protein</fullName>
    </submittedName>
</protein>
<feature type="region of interest" description="Disordered" evidence="1">
    <location>
        <begin position="72"/>
        <end position="95"/>
    </location>
</feature>
<feature type="region of interest" description="Disordered" evidence="1">
    <location>
        <begin position="1"/>
        <end position="37"/>
    </location>
</feature>
<evidence type="ECO:0000256" key="1">
    <source>
        <dbReference type="SAM" id="MobiDB-lite"/>
    </source>
</evidence>
<keyword evidence="3" id="KW-1185">Reference proteome</keyword>
<reference evidence="2 3" key="1">
    <citation type="submission" date="2023-01" db="EMBL/GenBank/DDBJ databases">
        <authorList>
            <person name="Whitehead M."/>
        </authorList>
    </citation>
    <scope>NUCLEOTIDE SEQUENCE [LARGE SCALE GENOMIC DNA]</scope>
</reference>
<dbReference type="AlphaFoldDB" id="A0AAV0X400"/>
<name>A0AAV0X400_9HEMI</name>
<dbReference type="Proteomes" id="UP001160148">
    <property type="component" value="Unassembled WGS sequence"/>
</dbReference>
<evidence type="ECO:0000313" key="3">
    <source>
        <dbReference type="Proteomes" id="UP001160148"/>
    </source>
</evidence>
<gene>
    <name evidence="2" type="ORF">MEUPH1_LOCUS17951</name>
</gene>
<dbReference type="EMBL" id="CARXXK010000003">
    <property type="protein sequence ID" value="CAI6362933.1"/>
    <property type="molecule type" value="Genomic_DNA"/>
</dbReference>
<feature type="compositionally biased region" description="Polar residues" evidence="1">
    <location>
        <begin position="1"/>
        <end position="32"/>
    </location>
</feature>
<evidence type="ECO:0000313" key="2">
    <source>
        <dbReference type="EMBL" id="CAI6362933.1"/>
    </source>
</evidence>